<feature type="binding site" evidence="7">
    <location>
        <position position="228"/>
    </location>
    <ligand>
        <name>NADP(+)</name>
        <dbReference type="ChEBI" id="CHEBI:58349"/>
    </ligand>
</feature>
<dbReference type="EC" id="1.1.1.25" evidence="2 7"/>
<feature type="binding site" evidence="7">
    <location>
        <begin position="20"/>
        <end position="22"/>
    </location>
    <ligand>
        <name>shikimate</name>
        <dbReference type="ChEBI" id="CHEBI:36208"/>
    </ligand>
</feature>
<dbReference type="CDD" id="cd01065">
    <property type="entry name" value="NAD_bind_Shikimate_DH"/>
    <property type="match status" value="1"/>
</dbReference>
<dbReference type="InterPro" id="IPR013708">
    <property type="entry name" value="Shikimate_DH-bd_N"/>
</dbReference>
<keyword evidence="4 7" id="KW-0521">NADP</keyword>
<keyword evidence="3 7" id="KW-0028">Amino-acid biosynthesis</keyword>
<dbReference type="PANTHER" id="PTHR21089:SF1">
    <property type="entry name" value="BIFUNCTIONAL 3-DEHYDROQUINATE DEHYDRATASE_SHIKIMATE DEHYDROGENASE, CHLOROPLASTIC"/>
    <property type="match status" value="1"/>
</dbReference>
<dbReference type="Pfam" id="PF08501">
    <property type="entry name" value="Shikimate_dh_N"/>
    <property type="match status" value="1"/>
</dbReference>
<dbReference type="NCBIfam" id="TIGR00507">
    <property type="entry name" value="aroE"/>
    <property type="match status" value="1"/>
</dbReference>
<sequence length="291" mass="32013">MRIDGNTRIVGLFGYPVKHTLSPVFQNAAFQAKKLNYVYLPFEVAPQELELALRSLSTLGIAGINVTIPHKESVIPYLSGLSTEAQIIGAVNTISVINGKLIGCNTDGYGFVTSLKKDLNTELKGKKIMVLGAGGGARAVVLKALMEKAGKIYIGDVLEEKVVRLISDAKRIYPDSKVVPYYFKDSEIRDLLEDAEILINATPVGMKKEDPLLVKPEWMRDSLLVYDLIYNPFETKLLKAAKKRGCRCSNGLGMLLHQGAKSFEIWTGVKAPVEVMKKALQKAIRGVSYKP</sequence>
<dbReference type="Gene3D" id="3.40.50.720">
    <property type="entry name" value="NAD(P)-binding Rossmann-like Domain"/>
    <property type="match status" value="1"/>
</dbReference>
<dbReference type="InterPro" id="IPR036291">
    <property type="entry name" value="NAD(P)-bd_dom_sf"/>
</dbReference>
<dbReference type="NCBIfam" id="NF001314">
    <property type="entry name" value="PRK00258.2-2"/>
    <property type="match status" value="1"/>
</dbReference>
<name>A0A1F7SLF6_9BACT</name>
<evidence type="ECO:0000313" key="10">
    <source>
        <dbReference type="EMBL" id="OGL54591.1"/>
    </source>
</evidence>
<evidence type="ECO:0000256" key="1">
    <source>
        <dbReference type="ARBA" id="ARBA00004871"/>
    </source>
</evidence>
<dbReference type="GO" id="GO:0009423">
    <property type="term" value="P:chorismate biosynthetic process"/>
    <property type="evidence" value="ECO:0007669"/>
    <property type="project" value="UniProtKB-UniRule"/>
</dbReference>
<dbReference type="GO" id="GO:0004764">
    <property type="term" value="F:shikimate 3-dehydrogenase (NADP+) activity"/>
    <property type="evidence" value="ECO:0007669"/>
    <property type="project" value="UniProtKB-UniRule"/>
</dbReference>
<dbReference type="SUPFAM" id="SSF51735">
    <property type="entry name" value="NAD(P)-binding Rossmann-fold domains"/>
    <property type="match status" value="1"/>
</dbReference>
<dbReference type="EMBL" id="MGDI01000011">
    <property type="protein sequence ID" value="OGL54591.1"/>
    <property type="molecule type" value="Genomic_DNA"/>
</dbReference>
<feature type="binding site" evidence="7">
    <location>
        <position position="230"/>
    </location>
    <ligand>
        <name>shikimate</name>
        <dbReference type="ChEBI" id="CHEBI:36208"/>
    </ligand>
</feature>
<dbReference type="NCBIfam" id="NF001319">
    <property type="entry name" value="PRK00258.3-3"/>
    <property type="match status" value="1"/>
</dbReference>
<dbReference type="InterPro" id="IPR011342">
    <property type="entry name" value="Shikimate_DH"/>
</dbReference>
<dbReference type="InterPro" id="IPR022893">
    <property type="entry name" value="Shikimate_DH_fam"/>
</dbReference>
<dbReference type="HAMAP" id="MF_00222">
    <property type="entry name" value="Shikimate_DH_AroE"/>
    <property type="match status" value="1"/>
</dbReference>
<feature type="binding site" evidence="7">
    <location>
        <position position="67"/>
    </location>
    <ligand>
        <name>shikimate</name>
        <dbReference type="ChEBI" id="CHEBI:36208"/>
    </ligand>
</feature>
<dbReference type="GO" id="GO:0019632">
    <property type="term" value="P:shikimate metabolic process"/>
    <property type="evidence" value="ECO:0007669"/>
    <property type="project" value="InterPro"/>
</dbReference>
<feature type="binding site" evidence="7">
    <location>
        <position position="258"/>
    </location>
    <ligand>
        <name>shikimate</name>
        <dbReference type="ChEBI" id="CHEBI:36208"/>
    </ligand>
</feature>
<dbReference type="SUPFAM" id="SSF53223">
    <property type="entry name" value="Aminoacid dehydrogenase-like, N-terminal domain"/>
    <property type="match status" value="1"/>
</dbReference>
<evidence type="ECO:0000259" key="9">
    <source>
        <dbReference type="Pfam" id="PF18317"/>
    </source>
</evidence>
<protein>
    <recommendedName>
        <fullName evidence="2 7">Shikimate dehydrogenase (NADP(+))</fullName>
        <shortName evidence="7">SDH</shortName>
        <ecNumber evidence="2 7">1.1.1.25</ecNumber>
    </recommendedName>
</protein>
<comment type="pathway">
    <text evidence="1 7">Metabolic intermediate biosynthesis; chorismate biosynthesis; chorismate from D-erythrose 4-phosphate and phosphoenolpyruvate: step 4/7.</text>
</comment>
<evidence type="ECO:0000256" key="5">
    <source>
        <dbReference type="ARBA" id="ARBA00023002"/>
    </source>
</evidence>
<evidence type="ECO:0000259" key="8">
    <source>
        <dbReference type="Pfam" id="PF08501"/>
    </source>
</evidence>
<feature type="binding site" evidence="7">
    <location>
        <position position="251"/>
    </location>
    <ligand>
        <name>NADP(+)</name>
        <dbReference type="ChEBI" id="CHEBI:58349"/>
    </ligand>
</feature>
<evidence type="ECO:0000256" key="4">
    <source>
        <dbReference type="ARBA" id="ARBA00022857"/>
    </source>
</evidence>
<feature type="active site" description="Proton acceptor" evidence="7">
    <location>
        <position position="71"/>
    </location>
</feature>
<reference evidence="10 11" key="1">
    <citation type="journal article" date="2016" name="Nat. Commun.">
        <title>Thousands of microbial genomes shed light on interconnected biogeochemical processes in an aquifer system.</title>
        <authorList>
            <person name="Anantharaman K."/>
            <person name="Brown C.T."/>
            <person name="Hug L.A."/>
            <person name="Sharon I."/>
            <person name="Castelle C.J."/>
            <person name="Probst A.J."/>
            <person name="Thomas B.C."/>
            <person name="Singh A."/>
            <person name="Wilkins M.J."/>
            <person name="Karaoz U."/>
            <person name="Brodie E.L."/>
            <person name="Williams K.H."/>
            <person name="Hubbard S.S."/>
            <person name="Banfield J.F."/>
        </authorList>
    </citation>
    <scope>NUCLEOTIDE SEQUENCE [LARGE SCALE GENOMIC DNA]</scope>
</reference>
<dbReference type="Proteomes" id="UP000178082">
    <property type="component" value="Unassembled WGS sequence"/>
</dbReference>
<dbReference type="AlphaFoldDB" id="A0A1F7SLF6"/>
<dbReference type="PANTHER" id="PTHR21089">
    <property type="entry name" value="SHIKIMATE DEHYDROGENASE"/>
    <property type="match status" value="1"/>
</dbReference>
<keyword evidence="6 7" id="KW-0057">Aromatic amino acid biosynthesis</keyword>
<evidence type="ECO:0000256" key="6">
    <source>
        <dbReference type="ARBA" id="ARBA00023141"/>
    </source>
</evidence>
<dbReference type="GO" id="GO:0009073">
    <property type="term" value="P:aromatic amino acid family biosynthetic process"/>
    <property type="evidence" value="ECO:0007669"/>
    <property type="project" value="UniProtKB-KW"/>
</dbReference>
<dbReference type="GO" id="GO:0050661">
    <property type="term" value="F:NADP binding"/>
    <property type="evidence" value="ECO:0007669"/>
    <property type="project" value="InterPro"/>
</dbReference>
<evidence type="ECO:0000256" key="2">
    <source>
        <dbReference type="ARBA" id="ARBA00012962"/>
    </source>
</evidence>
<accession>A0A1F7SLF6</accession>
<feature type="domain" description="SDH C-terminal" evidence="9">
    <location>
        <begin position="251"/>
        <end position="281"/>
    </location>
</feature>
<dbReference type="Pfam" id="PF18317">
    <property type="entry name" value="SDH_C"/>
    <property type="match status" value="1"/>
</dbReference>
<comment type="caution">
    <text evidence="10">The sequence shown here is derived from an EMBL/GenBank/DDBJ whole genome shotgun (WGS) entry which is preliminary data.</text>
</comment>
<feature type="domain" description="Shikimate dehydrogenase substrate binding N-terminal" evidence="8">
    <location>
        <begin position="12"/>
        <end position="94"/>
    </location>
</feature>
<comment type="catalytic activity">
    <reaction evidence="7">
        <text>shikimate + NADP(+) = 3-dehydroshikimate + NADPH + H(+)</text>
        <dbReference type="Rhea" id="RHEA:17737"/>
        <dbReference type="ChEBI" id="CHEBI:15378"/>
        <dbReference type="ChEBI" id="CHEBI:16630"/>
        <dbReference type="ChEBI" id="CHEBI:36208"/>
        <dbReference type="ChEBI" id="CHEBI:57783"/>
        <dbReference type="ChEBI" id="CHEBI:58349"/>
        <dbReference type="EC" id="1.1.1.25"/>
    </reaction>
</comment>
<dbReference type="GO" id="GO:0008652">
    <property type="term" value="P:amino acid biosynthetic process"/>
    <property type="evidence" value="ECO:0007669"/>
    <property type="project" value="UniProtKB-KW"/>
</dbReference>
<keyword evidence="5 7" id="KW-0560">Oxidoreductase</keyword>
<dbReference type="InterPro" id="IPR041121">
    <property type="entry name" value="SDH_C"/>
</dbReference>
<feature type="binding site" evidence="7">
    <location>
        <position position="107"/>
    </location>
    <ligand>
        <name>shikimate</name>
        <dbReference type="ChEBI" id="CHEBI:36208"/>
    </ligand>
</feature>
<evidence type="ECO:0000256" key="3">
    <source>
        <dbReference type="ARBA" id="ARBA00022605"/>
    </source>
</evidence>
<evidence type="ECO:0000256" key="7">
    <source>
        <dbReference type="HAMAP-Rule" id="MF_00222"/>
    </source>
</evidence>
<organism evidence="10 11">
    <name type="scientific">Candidatus Schekmanbacteria bacterium RIFCSPLOWO2_12_FULL_38_15</name>
    <dbReference type="NCBI Taxonomy" id="1817883"/>
    <lineage>
        <taxon>Bacteria</taxon>
        <taxon>Candidatus Schekmaniibacteriota</taxon>
    </lineage>
</organism>
<dbReference type="InterPro" id="IPR046346">
    <property type="entry name" value="Aminoacid_DH-like_N_sf"/>
</dbReference>
<comment type="subunit">
    <text evidence="7">Homodimer.</text>
</comment>
<dbReference type="Gene3D" id="3.40.50.10860">
    <property type="entry name" value="Leucine Dehydrogenase, chain A, domain 1"/>
    <property type="match status" value="1"/>
</dbReference>
<gene>
    <name evidence="7" type="primary">aroE</name>
    <name evidence="10" type="ORF">A3G31_10320</name>
</gene>
<dbReference type="UniPathway" id="UPA00053">
    <property type="reaction ID" value="UER00087"/>
</dbReference>
<proteinExistence type="inferred from homology"/>
<comment type="caution">
    <text evidence="7">Lacks conserved residue(s) required for the propagation of feature annotation.</text>
</comment>
<feature type="binding site" evidence="7">
    <location>
        <position position="92"/>
    </location>
    <ligand>
        <name>shikimate</name>
        <dbReference type="ChEBI" id="CHEBI:36208"/>
    </ligand>
</feature>
<comment type="similarity">
    <text evidence="7">Belongs to the shikimate dehydrogenase family.</text>
</comment>
<comment type="function">
    <text evidence="7">Involved in the biosynthesis of the chorismate, which leads to the biosynthesis of aromatic amino acids. Catalyzes the reversible NADPH linked reduction of 3-dehydroshikimate (DHSA) to yield shikimate (SA).</text>
</comment>
<evidence type="ECO:0000313" key="11">
    <source>
        <dbReference type="Proteomes" id="UP000178082"/>
    </source>
</evidence>
<dbReference type="STRING" id="1817883.A3G31_10320"/>